<evidence type="ECO:0000313" key="3">
    <source>
        <dbReference type="Proteomes" id="UP000076603"/>
    </source>
</evidence>
<dbReference type="PATRIC" id="fig|1121326.3.peg.1624"/>
<dbReference type="Gene3D" id="3.30.460.10">
    <property type="entry name" value="Beta Polymerase, domain 2"/>
    <property type="match status" value="1"/>
</dbReference>
<dbReference type="AlphaFoldDB" id="A0A162STD6"/>
<dbReference type="RefSeq" id="WP_066620692.1">
    <property type="nucleotide sequence ID" value="NZ_FQXL01000022.1"/>
</dbReference>
<dbReference type="GO" id="GO:0016740">
    <property type="term" value="F:transferase activity"/>
    <property type="evidence" value="ECO:0007669"/>
    <property type="project" value="UniProtKB-KW"/>
</dbReference>
<comment type="caution">
    <text evidence="2">The sequence shown here is derived from an EMBL/GenBank/DDBJ whole genome shotgun (WGS) entry which is preliminary data.</text>
</comment>
<accession>A0A162STD6</accession>
<keyword evidence="2" id="KW-0808">Transferase</keyword>
<dbReference type="SUPFAM" id="SSF81301">
    <property type="entry name" value="Nucleotidyltransferase"/>
    <property type="match status" value="1"/>
</dbReference>
<sequence>MDSRNVIRNIAEKYNLQSVGIFGSRSRGDNREDSDYDIFVIGSLSLDEELKLESELENLLNDNVDVVKINENTDKLLLKNIVNDAEVIYSKNNAFENLYKFIERFFIENSDFIHRRETDLID</sequence>
<proteinExistence type="predicted"/>
<dbReference type="OrthoDB" id="9803106at2"/>
<dbReference type="STRING" id="1121326.CLMAG_16490"/>
<dbReference type="InterPro" id="IPR043519">
    <property type="entry name" value="NT_sf"/>
</dbReference>
<evidence type="ECO:0000313" key="2">
    <source>
        <dbReference type="EMBL" id="KZL91843.1"/>
    </source>
</evidence>
<dbReference type="PANTHER" id="PTHR43852:SF3">
    <property type="entry name" value="NUCLEOTIDYLTRANSFERASE"/>
    <property type="match status" value="1"/>
</dbReference>
<keyword evidence="3" id="KW-1185">Reference proteome</keyword>
<dbReference type="PANTHER" id="PTHR43852">
    <property type="entry name" value="NUCLEOTIDYLTRANSFERASE"/>
    <property type="match status" value="1"/>
</dbReference>
<dbReference type="CDD" id="cd05403">
    <property type="entry name" value="NT_KNTase_like"/>
    <property type="match status" value="1"/>
</dbReference>
<feature type="domain" description="Polymerase beta nucleotidyltransferase" evidence="1">
    <location>
        <begin position="7"/>
        <end position="93"/>
    </location>
</feature>
<gene>
    <name evidence="2" type="ORF">CLMAG_16490</name>
</gene>
<dbReference type="InterPro" id="IPR052930">
    <property type="entry name" value="TA_antitoxin_MntA"/>
</dbReference>
<dbReference type="InterPro" id="IPR041633">
    <property type="entry name" value="Polbeta"/>
</dbReference>
<dbReference type="Pfam" id="PF18765">
    <property type="entry name" value="Polbeta"/>
    <property type="match status" value="1"/>
</dbReference>
<reference evidence="2 3" key="1">
    <citation type="submission" date="2016-04" db="EMBL/GenBank/DDBJ databases">
        <title>Genome sequence of Clostridium magnum DSM 2767.</title>
        <authorList>
            <person name="Poehlein A."/>
            <person name="Uhlig R."/>
            <person name="Fischer R."/>
            <person name="Bahl H."/>
            <person name="Daniel R."/>
        </authorList>
    </citation>
    <scope>NUCLEOTIDE SEQUENCE [LARGE SCALE GENOMIC DNA]</scope>
    <source>
        <strain evidence="2 3">DSM 2767</strain>
    </source>
</reference>
<organism evidence="2 3">
    <name type="scientific">Clostridium magnum DSM 2767</name>
    <dbReference type="NCBI Taxonomy" id="1121326"/>
    <lineage>
        <taxon>Bacteria</taxon>
        <taxon>Bacillati</taxon>
        <taxon>Bacillota</taxon>
        <taxon>Clostridia</taxon>
        <taxon>Eubacteriales</taxon>
        <taxon>Clostridiaceae</taxon>
        <taxon>Clostridium</taxon>
    </lineage>
</organism>
<protein>
    <submittedName>
        <fullName evidence="2">Nucleotidyltransferase domain protein</fullName>
    </submittedName>
</protein>
<dbReference type="NCBIfam" id="NF047752">
    <property type="entry name" value="MntA_antitoxin"/>
    <property type="match status" value="1"/>
</dbReference>
<dbReference type="Proteomes" id="UP000076603">
    <property type="component" value="Unassembled WGS sequence"/>
</dbReference>
<dbReference type="EMBL" id="LWAE01000002">
    <property type="protein sequence ID" value="KZL91843.1"/>
    <property type="molecule type" value="Genomic_DNA"/>
</dbReference>
<name>A0A162STD6_9CLOT</name>
<evidence type="ECO:0000259" key="1">
    <source>
        <dbReference type="Pfam" id="PF18765"/>
    </source>
</evidence>